<name>A0A3N4J2G4_9PEZI</name>
<gene>
    <name evidence="1" type="ORF">L873DRAFT_1819467</name>
</gene>
<dbReference type="EMBL" id="ML120497">
    <property type="protein sequence ID" value="RPA91417.1"/>
    <property type="molecule type" value="Genomic_DNA"/>
</dbReference>
<reference evidence="1 2" key="1">
    <citation type="journal article" date="2018" name="Nat. Ecol. Evol.">
        <title>Pezizomycetes genomes reveal the molecular basis of ectomycorrhizal truffle lifestyle.</title>
        <authorList>
            <person name="Murat C."/>
            <person name="Payen T."/>
            <person name="Noel B."/>
            <person name="Kuo A."/>
            <person name="Morin E."/>
            <person name="Chen J."/>
            <person name="Kohler A."/>
            <person name="Krizsan K."/>
            <person name="Balestrini R."/>
            <person name="Da Silva C."/>
            <person name="Montanini B."/>
            <person name="Hainaut M."/>
            <person name="Levati E."/>
            <person name="Barry K.W."/>
            <person name="Belfiori B."/>
            <person name="Cichocki N."/>
            <person name="Clum A."/>
            <person name="Dockter R.B."/>
            <person name="Fauchery L."/>
            <person name="Guy J."/>
            <person name="Iotti M."/>
            <person name="Le Tacon F."/>
            <person name="Lindquist E.A."/>
            <person name="Lipzen A."/>
            <person name="Malagnac F."/>
            <person name="Mello A."/>
            <person name="Molinier V."/>
            <person name="Miyauchi S."/>
            <person name="Poulain J."/>
            <person name="Riccioni C."/>
            <person name="Rubini A."/>
            <person name="Sitrit Y."/>
            <person name="Splivallo R."/>
            <person name="Traeger S."/>
            <person name="Wang M."/>
            <person name="Zifcakova L."/>
            <person name="Wipf D."/>
            <person name="Zambonelli A."/>
            <person name="Paolocci F."/>
            <person name="Nowrousian M."/>
            <person name="Ottonello S."/>
            <person name="Baldrian P."/>
            <person name="Spatafora J.W."/>
            <person name="Henrissat B."/>
            <person name="Nagy L.G."/>
            <person name="Aury J.M."/>
            <person name="Wincker P."/>
            <person name="Grigoriev I.V."/>
            <person name="Bonfante P."/>
            <person name="Martin F.M."/>
        </authorList>
    </citation>
    <scope>NUCLEOTIDE SEQUENCE [LARGE SCALE GENOMIC DNA]</scope>
    <source>
        <strain evidence="1 2">120613-1</strain>
    </source>
</reference>
<organism evidence="1 2">
    <name type="scientific">Choiromyces venosus 120613-1</name>
    <dbReference type="NCBI Taxonomy" id="1336337"/>
    <lineage>
        <taxon>Eukaryota</taxon>
        <taxon>Fungi</taxon>
        <taxon>Dikarya</taxon>
        <taxon>Ascomycota</taxon>
        <taxon>Pezizomycotina</taxon>
        <taxon>Pezizomycetes</taxon>
        <taxon>Pezizales</taxon>
        <taxon>Tuberaceae</taxon>
        <taxon>Choiromyces</taxon>
    </lineage>
</organism>
<sequence length="56" mass="6330">MSYRKLVREFASPVTTIVCGGLLFCSDVMTLKKIEAKVDQSEQKLEKEKLPNRAKA</sequence>
<evidence type="ECO:0000313" key="1">
    <source>
        <dbReference type="EMBL" id="RPA91417.1"/>
    </source>
</evidence>
<evidence type="ECO:0000313" key="2">
    <source>
        <dbReference type="Proteomes" id="UP000276215"/>
    </source>
</evidence>
<keyword evidence="2" id="KW-1185">Reference proteome</keyword>
<accession>A0A3N4J2G4</accession>
<proteinExistence type="predicted"/>
<protein>
    <submittedName>
        <fullName evidence="1">Uncharacterized protein</fullName>
    </submittedName>
</protein>
<dbReference type="AlphaFoldDB" id="A0A3N4J2G4"/>
<dbReference type="Proteomes" id="UP000276215">
    <property type="component" value="Unassembled WGS sequence"/>
</dbReference>